<dbReference type="GO" id="GO:0006313">
    <property type="term" value="P:DNA transposition"/>
    <property type="evidence" value="ECO:0007669"/>
    <property type="project" value="InterPro"/>
</dbReference>
<feature type="compositionally biased region" description="Basic residues" evidence="1">
    <location>
        <begin position="224"/>
        <end position="233"/>
    </location>
</feature>
<feature type="region of interest" description="Disordered" evidence="1">
    <location>
        <begin position="214"/>
        <end position="239"/>
    </location>
</feature>
<sequence>MIDTGDIDVFLGLDVGKGEHHATAVTPAGKKAFNKRLPNTEPKLRELFATLQAKHGTVLVVVDQPASIGALPLAVAKDMGCLVAYLPGLTMRRIADLYPGEAKTDARDAFIIADAARAMPHTLRTIDGEDETIAELEMIVGFDDDLAGEATRVANRLHGLLTQIHPSLERVLGPRLQHPAVLTLLERFGSPAQIRKAGRRRLVSPFHPLLEGETGWPTGAVRRQGPRRRRSGATHHTGAWRSPLQPILCAQRTLGRRYQTSIACTDP</sequence>
<dbReference type="PATRIC" id="fig|698759.3.peg.1622"/>
<evidence type="ECO:0000259" key="2">
    <source>
        <dbReference type="Pfam" id="PF01548"/>
    </source>
</evidence>
<dbReference type="AlphaFoldDB" id="L1L561"/>
<dbReference type="PANTHER" id="PTHR33055">
    <property type="entry name" value="TRANSPOSASE FOR INSERTION SEQUENCE ELEMENT IS1111A"/>
    <property type="match status" value="1"/>
</dbReference>
<dbReference type="EMBL" id="AEJC01000117">
    <property type="protein sequence ID" value="EKX67820.1"/>
    <property type="molecule type" value="Genomic_DNA"/>
</dbReference>
<dbReference type="InterPro" id="IPR047650">
    <property type="entry name" value="Transpos_IS110"/>
</dbReference>
<dbReference type="Proteomes" id="UP000010411">
    <property type="component" value="Unassembled WGS sequence"/>
</dbReference>
<keyword evidence="4" id="KW-1185">Reference proteome</keyword>
<gene>
    <name evidence="3" type="ORF">STRIP9103_07452</name>
</gene>
<accession>L1L561</accession>
<dbReference type="Pfam" id="PF01548">
    <property type="entry name" value="DEDD_Tnp_IS110"/>
    <property type="match status" value="1"/>
</dbReference>
<evidence type="ECO:0000313" key="3">
    <source>
        <dbReference type="EMBL" id="EKX67820.1"/>
    </source>
</evidence>
<protein>
    <submittedName>
        <fullName evidence="3">Transposase</fullName>
    </submittedName>
</protein>
<dbReference type="GO" id="GO:0003677">
    <property type="term" value="F:DNA binding"/>
    <property type="evidence" value="ECO:0007669"/>
    <property type="project" value="InterPro"/>
</dbReference>
<feature type="domain" description="Transposase IS110-like N-terminal" evidence="2">
    <location>
        <begin position="11"/>
        <end position="166"/>
    </location>
</feature>
<organism evidence="3 4">
    <name type="scientific">Streptomyces ipomoeae 91-03</name>
    <dbReference type="NCBI Taxonomy" id="698759"/>
    <lineage>
        <taxon>Bacteria</taxon>
        <taxon>Bacillati</taxon>
        <taxon>Actinomycetota</taxon>
        <taxon>Actinomycetes</taxon>
        <taxon>Kitasatosporales</taxon>
        <taxon>Streptomycetaceae</taxon>
        <taxon>Streptomyces</taxon>
    </lineage>
</organism>
<name>L1L561_9ACTN</name>
<dbReference type="InterPro" id="IPR002525">
    <property type="entry name" value="Transp_IS110-like_N"/>
</dbReference>
<reference evidence="3 4" key="1">
    <citation type="submission" date="2012-11" db="EMBL/GenBank/DDBJ databases">
        <authorList>
            <person name="Huguet-Tapia J.C."/>
            <person name="Durkin A.S."/>
            <person name="Pettis G.S."/>
            <person name="Badger J.H."/>
        </authorList>
    </citation>
    <scope>NUCLEOTIDE SEQUENCE [LARGE SCALE GENOMIC DNA]</scope>
    <source>
        <strain evidence="3 4">91-03</strain>
    </source>
</reference>
<dbReference type="GO" id="GO:0004803">
    <property type="term" value="F:transposase activity"/>
    <property type="evidence" value="ECO:0007669"/>
    <property type="project" value="InterPro"/>
</dbReference>
<evidence type="ECO:0000313" key="4">
    <source>
        <dbReference type="Proteomes" id="UP000010411"/>
    </source>
</evidence>
<dbReference type="PANTHER" id="PTHR33055:SF3">
    <property type="entry name" value="PUTATIVE TRANSPOSASE FOR IS117-RELATED"/>
    <property type="match status" value="1"/>
</dbReference>
<comment type="caution">
    <text evidence="3">The sequence shown here is derived from an EMBL/GenBank/DDBJ whole genome shotgun (WGS) entry which is preliminary data.</text>
</comment>
<evidence type="ECO:0000256" key="1">
    <source>
        <dbReference type="SAM" id="MobiDB-lite"/>
    </source>
</evidence>
<proteinExistence type="predicted"/>